<protein>
    <recommendedName>
        <fullName evidence="5">Secreted protein</fullName>
    </recommendedName>
</protein>
<comment type="caution">
    <text evidence="3">The sequence shown here is derived from an EMBL/GenBank/DDBJ whole genome shotgun (WGS) entry which is preliminary data.</text>
</comment>
<dbReference type="EMBL" id="SLTX01000001">
    <property type="protein sequence ID" value="TDB06304.1"/>
    <property type="molecule type" value="Genomic_DNA"/>
</dbReference>
<dbReference type="EMBL" id="SLTX01000001">
    <property type="protein sequence ID" value="TDB06223.1"/>
    <property type="molecule type" value="Genomic_DNA"/>
</dbReference>
<evidence type="ECO:0000313" key="4">
    <source>
        <dbReference type="Proteomes" id="UP000294834"/>
    </source>
</evidence>
<evidence type="ECO:0000313" key="1">
    <source>
        <dbReference type="EMBL" id="TDB06223.1"/>
    </source>
</evidence>
<organism evidence="3 4">
    <name type="scientific">Phocaeicola dorei</name>
    <dbReference type="NCBI Taxonomy" id="357276"/>
    <lineage>
        <taxon>Bacteria</taxon>
        <taxon>Pseudomonadati</taxon>
        <taxon>Bacteroidota</taxon>
        <taxon>Bacteroidia</taxon>
        <taxon>Bacteroidales</taxon>
        <taxon>Bacteroidaceae</taxon>
        <taxon>Phocaeicola</taxon>
    </lineage>
</organism>
<proteinExistence type="predicted"/>
<gene>
    <name evidence="1" type="ORF">E1J06_01725</name>
    <name evidence="2" type="ORF">E1J06_02155</name>
    <name evidence="3" type="ORF">E1J06_18350</name>
</gene>
<evidence type="ECO:0008006" key="5">
    <source>
        <dbReference type="Google" id="ProtNLM"/>
    </source>
</evidence>
<evidence type="ECO:0000313" key="3">
    <source>
        <dbReference type="EMBL" id="TDB09169.1"/>
    </source>
</evidence>
<evidence type="ECO:0000313" key="2">
    <source>
        <dbReference type="EMBL" id="TDB06304.1"/>
    </source>
</evidence>
<reference evidence="3 4" key="1">
    <citation type="journal article" date="2019" name="Nat. Microbiol.">
        <title>Genomic variation and strain-specific functional adaptation in the human gut microbiome during early life.</title>
        <authorList>
            <person name="Vatanen T."/>
            <person name="Plichta D.R."/>
            <person name="Somani J."/>
            <person name="Munch P.C."/>
            <person name="Arthur T.D."/>
            <person name="Hall A.B."/>
            <person name="Rudolf S."/>
            <person name="Oakeley E.J."/>
            <person name="Ke X."/>
            <person name="Young R.A."/>
            <person name="Haiser H.J."/>
            <person name="Kolde R."/>
            <person name="Yassour M."/>
            <person name="Luopajarvi K."/>
            <person name="Siljander H."/>
            <person name="Virtanen S.M."/>
            <person name="Ilonen J."/>
            <person name="Uibo R."/>
            <person name="Tillmann V."/>
            <person name="Mokurov S."/>
            <person name="Dorshakova N."/>
            <person name="Porter J.A."/>
            <person name="McHardy A.C."/>
            <person name="Lahdesmaki H."/>
            <person name="Vlamakis H."/>
            <person name="Huttenhower C."/>
            <person name="Knip M."/>
            <person name="Xavier R.J."/>
        </authorList>
    </citation>
    <scope>NUCLEOTIDE SEQUENCE [LARGE SCALE GENOMIC DNA]</scope>
    <source>
        <strain evidence="3 4">RJX1052</strain>
    </source>
</reference>
<name>A0AAX2R8S5_9BACT</name>
<sequence length="68" mass="8004">MYYLFVYLKSFKELLFLFAIVSESGCKGKRFYRNHQMFSKVFFEKVFFETSIKGGPPILPGSYPFSLP</sequence>
<dbReference type="EMBL" id="SLTX01000001">
    <property type="protein sequence ID" value="TDB09169.1"/>
    <property type="molecule type" value="Genomic_DNA"/>
</dbReference>
<accession>A0AAX2R8S5</accession>
<dbReference type="Proteomes" id="UP000294834">
    <property type="component" value="Unassembled WGS sequence"/>
</dbReference>
<dbReference type="AlphaFoldDB" id="A0AAX2R8S5"/>